<dbReference type="PRINTS" id="PR00387">
    <property type="entry name" value="PDIESTERASE1"/>
</dbReference>
<dbReference type="GO" id="GO:0004114">
    <property type="term" value="F:3',5'-cyclic-nucleotide phosphodiesterase activity"/>
    <property type="evidence" value="ECO:0007669"/>
    <property type="project" value="InterPro"/>
</dbReference>
<dbReference type="Pfam" id="PF18100">
    <property type="entry name" value="PDE4_UCR"/>
    <property type="match status" value="1"/>
</dbReference>
<dbReference type="InterPro" id="IPR040844">
    <property type="entry name" value="PDE4_UCR"/>
</dbReference>
<feature type="binding site" evidence="7">
    <location>
        <position position="387"/>
    </location>
    <ligand>
        <name>Zn(2+)</name>
        <dbReference type="ChEBI" id="CHEBI:29105"/>
        <label>1</label>
    </ligand>
</feature>
<dbReference type="SUPFAM" id="SSF109604">
    <property type="entry name" value="HD-domain/PDEase-like"/>
    <property type="match status" value="1"/>
</dbReference>
<dbReference type="PROSITE" id="PS51845">
    <property type="entry name" value="PDEASE_I_2"/>
    <property type="match status" value="1"/>
</dbReference>
<evidence type="ECO:0000256" key="7">
    <source>
        <dbReference type="PIRSR" id="PIRSR623088-3"/>
    </source>
</evidence>
<keyword evidence="11" id="KW-1185">Reference proteome</keyword>
<evidence type="ECO:0000256" key="3">
    <source>
        <dbReference type="ARBA" id="ARBA00022801"/>
    </source>
</evidence>
<feature type="binding site" evidence="6">
    <location>
        <position position="504"/>
    </location>
    <ligand>
        <name>AMP</name>
        <dbReference type="ChEBI" id="CHEBI:456215"/>
    </ligand>
</feature>
<feature type="binding site" evidence="6">
    <location>
        <position position="387"/>
    </location>
    <ligand>
        <name>AMP</name>
        <dbReference type="ChEBI" id="CHEBI:456215"/>
    </ligand>
</feature>
<feature type="binding site" evidence="6">
    <location>
        <position position="555"/>
    </location>
    <ligand>
        <name>AMP</name>
        <dbReference type="ChEBI" id="CHEBI:456215"/>
    </ligand>
</feature>
<dbReference type="EC" id="3.1.4.-" evidence="8"/>
<keyword evidence="3 8" id="KW-0378">Hydrolase</keyword>
<evidence type="ECO:0000256" key="9">
    <source>
        <dbReference type="SAM" id="MobiDB-lite"/>
    </source>
</evidence>
<evidence type="ECO:0000259" key="10">
    <source>
        <dbReference type="PROSITE" id="PS51845"/>
    </source>
</evidence>
<dbReference type="Pfam" id="PF00233">
    <property type="entry name" value="PDEase_I"/>
    <property type="match status" value="1"/>
</dbReference>
<feature type="domain" description="PDEase" evidence="10">
    <location>
        <begin position="267"/>
        <end position="599"/>
    </location>
</feature>
<feature type="active site" description="Proton donor" evidence="5">
    <location>
        <position position="346"/>
    </location>
</feature>
<feature type="region of interest" description="Disordered" evidence="9">
    <location>
        <begin position="597"/>
        <end position="638"/>
    </location>
</feature>
<proteinExistence type="inferred from homology"/>
<feature type="binding site" evidence="7">
    <location>
        <position position="387"/>
    </location>
    <ligand>
        <name>Zn(2+)</name>
        <dbReference type="ChEBI" id="CHEBI:29105"/>
        <label>2</label>
    </ligand>
</feature>
<dbReference type="Gene3D" id="1.10.1300.10">
    <property type="entry name" value="3'5'-cyclic nucleotide phosphodiesterase, catalytic domain"/>
    <property type="match status" value="1"/>
</dbReference>
<dbReference type="WBParaSite" id="PgB03_g007_t03">
    <property type="protein sequence ID" value="PgB03_g007_t03"/>
    <property type="gene ID" value="PgB03_g007"/>
</dbReference>
<feature type="binding site" evidence="6">
    <location>
        <begin position="346"/>
        <end position="350"/>
    </location>
    <ligand>
        <name>AMP</name>
        <dbReference type="ChEBI" id="CHEBI:456215"/>
    </ligand>
</feature>
<organism evidence="11 12">
    <name type="scientific">Parascaris univalens</name>
    <name type="common">Nematode worm</name>
    <dbReference type="NCBI Taxonomy" id="6257"/>
    <lineage>
        <taxon>Eukaryota</taxon>
        <taxon>Metazoa</taxon>
        <taxon>Ecdysozoa</taxon>
        <taxon>Nematoda</taxon>
        <taxon>Chromadorea</taxon>
        <taxon>Rhabditida</taxon>
        <taxon>Spirurina</taxon>
        <taxon>Ascaridomorpha</taxon>
        <taxon>Ascaridoidea</taxon>
        <taxon>Ascarididae</taxon>
        <taxon>Parascaris</taxon>
    </lineage>
</organism>
<feature type="binding site" evidence="7">
    <location>
        <position position="350"/>
    </location>
    <ligand>
        <name>Zn(2+)</name>
        <dbReference type="ChEBI" id="CHEBI:29105"/>
        <label>1</label>
    </ligand>
</feature>
<evidence type="ECO:0000313" key="12">
    <source>
        <dbReference type="WBParaSite" id="PgB03_g007_t03"/>
    </source>
</evidence>
<comment type="cofactor">
    <cofactor evidence="8">
        <name>a divalent metal cation</name>
        <dbReference type="ChEBI" id="CHEBI:60240"/>
    </cofactor>
    <text evidence="8">Binds 2 divalent metal cations per subunit. Site 1 may preferentially bind zinc ions, while site 2 has a preference for magnesium and/or manganese ions.</text>
</comment>
<keyword evidence="2 7" id="KW-0479">Metal-binding</keyword>
<name>A0A914ZLE9_PARUN</name>
<comment type="similarity">
    <text evidence="1 8">Belongs to the cyclic nucleotide phosphodiesterase family.</text>
</comment>
<evidence type="ECO:0000256" key="4">
    <source>
        <dbReference type="ARBA" id="ARBA00023149"/>
    </source>
</evidence>
<dbReference type="FunFam" id="1.10.1300.10:FF:000023">
    <property type="entry name" value="Phosphodiesterase"/>
    <property type="match status" value="1"/>
</dbReference>
<dbReference type="PROSITE" id="PS00126">
    <property type="entry name" value="PDEASE_I_1"/>
    <property type="match status" value="1"/>
</dbReference>
<evidence type="ECO:0000256" key="1">
    <source>
        <dbReference type="ARBA" id="ARBA00007648"/>
    </source>
</evidence>
<dbReference type="InterPro" id="IPR036971">
    <property type="entry name" value="PDEase_catalytic_dom_sf"/>
</dbReference>
<accession>A0A914ZLE9</accession>
<dbReference type="AlphaFoldDB" id="A0A914ZLE9"/>
<evidence type="ECO:0000256" key="5">
    <source>
        <dbReference type="PIRSR" id="PIRSR623088-1"/>
    </source>
</evidence>
<evidence type="ECO:0000256" key="2">
    <source>
        <dbReference type="ARBA" id="ARBA00022723"/>
    </source>
</evidence>
<sequence>MTSSSAWRRKQWTQRGWTSTTIADWRPGKAADRSPAGVAGVQHLLPTAQPRRESFLYRPSTDERDHSLPCRSVSRASSVASTEHQHGDDLIVTPFAQLLASLKNVRNNLIAIANLPINDERHRPITKRPPLHSVPLPDEVTHCAQETLDELDWCLDQLETIQTHRSVSEMASSKFRKMLNKELSHFAESSKSGTQVSQFLISTYMDREDEDPQSSLVEFQVTHASSSAPSTSTTSETSQMSLLGKAKTAAMSRISGVRKLRSAYGGQIPEFGVEGQRELAVHMQRLDEWGPNVFKINELSKGHSLTAITYTILKNRGLLKAFEIPSGALITYLLHLEHHYRDNPYHNLIHGGDVAQSTNVLISCPSLTGVFSELEVLSAIFASAVHDVDHPGFTNQYLINSNSELAIMYNDESVLEQHHLAVAFKLLQDSNCDFLVGLSKKQRQMFRKISIEMVLATDMSKHMSLLADLKTMVEAKKVAGSSVLTFDKFNDRLQLLQSMIHLSDLSNPTKPIELYQNWNQRILEEYWRQGDRERDLGLEISPMCDRNNVTIEKSQVGFIDYIVHPIFETWADLVYPHAQNILDQLVMNREWYQARIPEEQERHDEEEKEESFSLREESSTSHEGTDITLQNVDDTQNS</sequence>
<dbReference type="InterPro" id="IPR002073">
    <property type="entry name" value="PDEase_catalytic_dom"/>
</dbReference>
<dbReference type="PANTHER" id="PTHR11347">
    <property type="entry name" value="CYCLIC NUCLEOTIDE PHOSPHODIESTERASE"/>
    <property type="match status" value="1"/>
</dbReference>
<feature type="binding site" evidence="7">
    <location>
        <position position="386"/>
    </location>
    <ligand>
        <name>Zn(2+)</name>
        <dbReference type="ChEBI" id="CHEBI:29105"/>
        <label>1</label>
    </ligand>
</feature>
<feature type="compositionally biased region" description="Polar residues" evidence="9">
    <location>
        <begin position="627"/>
        <end position="638"/>
    </location>
</feature>
<dbReference type="InterPro" id="IPR023088">
    <property type="entry name" value="PDEase"/>
</dbReference>
<evidence type="ECO:0000256" key="6">
    <source>
        <dbReference type="PIRSR" id="PIRSR623088-2"/>
    </source>
</evidence>
<protein>
    <recommendedName>
        <fullName evidence="8">Phosphodiesterase</fullName>
        <ecNumber evidence="8">3.1.4.-</ecNumber>
    </recommendedName>
</protein>
<keyword evidence="4" id="KW-0114">cAMP</keyword>
<feature type="compositionally biased region" description="Basic and acidic residues" evidence="9">
    <location>
        <begin position="597"/>
        <end position="625"/>
    </location>
</feature>
<evidence type="ECO:0000256" key="8">
    <source>
        <dbReference type="RuleBase" id="RU363067"/>
    </source>
</evidence>
<reference evidence="12" key="1">
    <citation type="submission" date="2022-11" db="UniProtKB">
        <authorList>
            <consortium name="WormBaseParasite"/>
        </authorList>
    </citation>
    <scope>IDENTIFICATION</scope>
</reference>
<dbReference type="Proteomes" id="UP000887569">
    <property type="component" value="Unplaced"/>
</dbReference>
<dbReference type="GO" id="GO:0046872">
    <property type="term" value="F:metal ion binding"/>
    <property type="evidence" value="ECO:0007669"/>
    <property type="project" value="UniProtKB-KW"/>
</dbReference>
<dbReference type="GO" id="GO:0007165">
    <property type="term" value="P:signal transduction"/>
    <property type="evidence" value="ECO:0007669"/>
    <property type="project" value="InterPro"/>
</dbReference>
<dbReference type="InterPro" id="IPR023174">
    <property type="entry name" value="PDEase_CS"/>
</dbReference>
<feature type="binding site" evidence="7">
    <location>
        <position position="504"/>
    </location>
    <ligand>
        <name>Zn(2+)</name>
        <dbReference type="ChEBI" id="CHEBI:29105"/>
        <label>1</label>
    </ligand>
</feature>
<evidence type="ECO:0000313" key="11">
    <source>
        <dbReference type="Proteomes" id="UP000887569"/>
    </source>
</evidence>